<evidence type="ECO:0000256" key="5">
    <source>
        <dbReference type="ARBA" id="ARBA00023288"/>
    </source>
</evidence>
<evidence type="ECO:0000256" key="4">
    <source>
        <dbReference type="ARBA" id="ARBA00023139"/>
    </source>
</evidence>
<evidence type="ECO:0000256" key="1">
    <source>
        <dbReference type="ARBA" id="ARBA00022475"/>
    </source>
</evidence>
<accession>A0A7R7RLQ1</accession>
<dbReference type="RefSeq" id="WP_233461596.1">
    <property type="nucleotide sequence ID" value="NZ_AP024255.1"/>
</dbReference>
<gene>
    <name evidence="6" type="ORF">MINTM018_21030</name>
</gene>
<evidence type="ECO:0000256" key="2">
    <source>
        <dbReference type="ARBA" id="ARBA00022729"/>
    </source>
</evidence>
<protein>
    <submittedName>
        <fullName evidence="6">Uncharacterized protein</fullName>
    </submittedName>
</protein>
<keyword evidence="2" id="KW-0732">Signal</keyword>
<reference evidence="6 7" key="1">
    <citation type="submission" date="2020-12" db="EMBL/GenBank/DDBJ databases">
        <title>Genome sequence of clinical Mycobacterium intracellulare strains.</title>
        <authorList>
            <person name="Tateishi Y."/>
            <person name="Matsumoto S."/>
            <person name="Fukushima Y."/>
            <person name="Nakajima C."/>
            <person name="Suzuki Y."/>
        </authorList>
    </citation>
    <scope>NUCLEOTIDE SEQUENCE [LARGE SCALE GENOMIC DNA]</scope>
    <source>
        <strain evidence="6 7">M018</strain>
    </source>
</reference>
<dbReference type="GO" id="GO:0016020">
    <property type="term" value="C:membrane"/>
    <property type="evidence" value="ECO:0007669"/>
    <property type="project" value="InterPro"/>
</dbReference>
<dbReference type="PROSITE" id="PS51257">
    <property type="entry name" value="PROKAR_LIPOPROTEIN"/>
    <property type="match status" value="1"/>
</dbReference>
<sequence>MRDGFVAAAAAVLVIGGAVGCSSGQASFTSISGTLPPGTAALIINGRDLGTTDAVQCAPDEWHTTIRTGREASGVTVMVSNAQQLAVEFVQIRNLNGFIGSYDRALQGKAAATMTGSTYVITGAATGFNSTKPSERTTETFAIKVSC</sequence>
<proteinExistence type="predicted"/>
<dbReference type="AlphaFoldDB" id="A0A7R7RLQ1"/>
<dbReference type="Pfam" id="PF05481">
    <property type="entry name" value="Myco_19_kDa"/>
    <property type="match status" value="1"/>
</dbReference>
<organism evidence="6 7">
    <name type="scientific">Mycobacterium intracellulare</name>
    <dbReference type="NCBI Taxonomy" id="1767"/>
    <lineage>
        <taxon>Bacteria</taxon>
        <taxon>Bacillati</taxon>
        <taxon>Actinomycetota</taxon>
        <taxon>Actinomycetes</taxon>
        <taxon>Mycobacteriales</taxon>
        <taxon>Mycobacteriaceae</taxon>
        <taxon>Mycobacterium</taxon>
        <taxon>Mycobacterium avium complex (MAC)</taxon>
    </lineage>
</organism>
<name>A0A7R7RLQ1_MYCIT</name>
<keyword evidence="5" id="KW-0449">Lipoprotein</keyword>
<evidence type="ECO:0000313" key="7">
    <source>
        <dbReference type="Proteomes" id="UP000595205"/>
    </source>
</evidence>
<evidence type="ECO:0000256" key="3">
    <source>
        <dbReference type="ARBA" id="ARBA00023136"/>
    </source>
</evidence>
<dbReference type="EMBL" id="AP024255">
    <property type="protein sequence ID" value="BCO99333.1"/>
    <property type="molecule type" value="Genomic_DNA"/>
</dbReference>
<keyword evidence="1" id="KW-1003">Cell membrane</keyword>
<evidence type="ECO:0000313" key="6">
    <source>
        <dbReference type="EMBL" id="BCO99333.1"/>
    </source>
</evidence>
<keyword evidence="4" id="KW-0564">Palmitate</keyword>
<dbReference type="InterPro" id="IPR008691">
    <property type="entry name" value="LpqH"/>
</dbReference>
<keyword evidence="3" id="KW-0472">Membrane</keyword>
<dbReference type="Proteomes" id="UP000595205">
    <property type="component" value="Chromosome"/>
</dbReference>